<protein>
    <submittedName>
        <fullName evidence="3 4">Uncharacterized protein LOC100645759 isoform X1</fullName>
    </submittedName>
</protein>
<feature type="region of interest" description="Disordered" evidence="1">
    <location>
        <begin position="1"/>
        <end position="56"/>
    </location>
</feature>
<dbReference type="GeneID" id="100645759"/>
<reference evidence="3 4" key="1">
    <citation type="submission" date="2025-04" db="UniProtKB">
        <authorList>
            <consortium name="RefSeq"/>
        </authorList>
    </citation>
    <scope>IDENTIFICATION</scope>
</reference>
<feature type="compositionally biased region" description="Basic and acidic residues" evidence="1">
    <location>
        <begin position="443"/>
        <end position="465"/>
    </location>
</feature>
<dbReference type="GO" id="GO:0000776">
    <property type="term" value="C:kinetochore"/>
    <property type="evidence" value="ECO:0007669"/>
    <property type="project" value="TreeGrafter"/>
</dbReference>
<evidence type="ECO:0000313" key="4">
    <source>
        <dbReference type="RefSeq" id="XP_012167360.2"/>
    </source>
</evidence>
<evidence type="ECO:0000313" key="2">
    <source>
        <dbReference type="Proteomes" id="UP000835206"/>
    </source>
</evidence>
<dbReference type="AlphaFoldDB" id="A0A6P3TWP1"/>
<sequence length="597" mass="67101">MDCCYSSRDGSSTTEKELSNICSPEMFDSDDEDDKKDNESLSNEVPIVASPKKPSQADLVANSDNNLLAKINKLLSGVPPPPKLTICRTDCSELLLRIYENQHLFWTPCVLPEKCIKQNLNKESPEQQKENISTNNYQRTKSTSRNLSTAFDACDPQYQSNISNNVDTVDLKNTCSDNFRIKKVVPNNEKSIINASASGTKLLNPEQLQVTVTENKIKDESFIAAPKLSLLYYTVNEKEAVTLSWPEAYHHKFHGIHYNRNKAVEEFEGLTSKLCNRYIGAETQSTCTVWFSKPAPGSAKKRNHLAKHNNGQSPTKRLSHLTRRRKIFSSANLQGLALNNKRLVVLNIKKPTIKKGKSPRGKSPRGKSPRGKSPRGTPRSSTKKKVARRLVLDGPSPLKSKIEMSKRALFQSPPPDRAGPSKLLTTGSNPQSIKRALFTQNTKENDSERSQKAAIEPESRKRKSEEELEGPQCKWIKSLSFDGSHELHNTTMPSWERHSSSDIIEKSKSLNEGKCELSDTHRKKLLWAVAEALRDKGIGMTHPQFKQYATNLARTIKKLMPDLENKNIPRKPGSTSDRMLKLAKYHVLFVIDARTAD</sequence>
<dbReference type="GO" id="GO:0034501">
    <property type="term" value="P:protein localization to kinetochore"/>
    <property type="evidence" value="ECO:0007669"/>
    <property type="project" value="TreeGrafter"/>
</dbReference>
<dbReference type="GO" id="GO:0031396">
    <property type="term" value="P:regulation of protein ubiquitination"/>
    <property type="evidence" value="ECO:0007669"/>
    <property type="project" value="InterPro"/>
</dbReference>
<feature type="region of interest" description="Disordered" evidence="1">
    <location>
        <begin position="296"/>
        <end position="320"/>
    </location>
</feature>
<dbReference type="OrthoDB" id="8192658at2759"/>
<dbReference type="Proteomes" id="UP000835206">
    <property type="component" value="Chromosome 9"/>
</dbReference>
<feature type="region of interest" description="Disordered" evidence="1">
    <location>
        <begin position="122"/>
        <end position="141"/>
    </location>
</feature>
<name>A0A6P3TWP1_BOMTE</name>
<accession>A0A6P3TWP1</accession>
<gene>
    <name evidence="3 4" type="primary">LOC100645759</name>
</gene>
<keyword evidence="2" id="KW-1185">Reference proteome</keyword>
<dbReference type="RefSeq" id="XP_012167358.2">
    <property type="nucleotide sequence ID" value="XM_012311968.3"/>
</dbReference>
<dbReference type="RefSeq" id="XP_012167360.2">
    <property type="nucleotide sequence ID" value="XM_012311970.3"/>
</dbReference>
<organism evidence="2 4">
    <name type="scientific">Bombus terrestris</name>
    <name type="common">Buff-tailed bumblebee</name>
    <name type="synonym">Apis terrestris</name>
    <dbReference type="NCBI Taxonomy" id="30195"/>
    <lineage>
        <taxon>Eukaryota</taxon>
        <taxon>Metazoa</taxon>
        <taxon>Ecdysozoa</taxon>
        <taxon>Arthropoda</taxon>
        <taxon>Hexapoda</taxon>
        <taxon>Insecta</taxon>
        <taxon>Pterygota</taxon>
        <taxon>Neoptera</taxon>
        <taxon>Endopterygota</taxon>
        <taxon>Hymenoptera</taxon>
        <taxon>Apocrita</taxon>
        <taxon>Aculeata</taxon>
        <taxon>Apoidea</taxon>
        <taxon>Anthophila</taxon>
        <taxon>Apidae</taxon>
        <taxon>Bombus</taxon>
        <taxon>Bombus</taxon>
    </lineage>
</organism>
<feature type="region of interest" description="Disordered" evidence="1">
    <location>
        <begin position="349"/>
        <end position="469"/>
    </location>
</feature>
<proteinExistence type="predicted"/>
<dbReference type="InterPro" id="IPR039061">
    <property type="entry name" value="MTBP"/>
</dbReference>
<feature type="compositionally biased region" description="Polar residues" evidence="1">
    <location>
        <begin position="130"/>
        <end position="141"/>
    </location>
</feature>
<dbReference type="CTD" id="37723"/>
<dbReference type="KEGG" id="bter:100645759"/>
<dbReference type="GO" id="GO:0007089">
    <property type="term" value="P:traversing start control point of mitotic cell cycle"/>
    <property type="evidence" value="ECO:0007669"/>
    <property type="project" value="TreeGrafter"/>
</dbReference>
<evidence type="ECO:0000313" key="3">
    <source>
        <dbReference type="RefSeq" id="XP_012167358.2"/>
    </source>
</evidence>
<dbReference type="PANTHER" id="PTHR14382:SF1">
    <property type="entry name" value="MDM2-BINDING PROTEIN"/>
    <property type="match status" value="1"/>
</dbReference>
<feature type="compositionally biased region" description="Polar residues" evidence="1">
    <location>
        <begin position="423"/>
        <end position="442"/>
    </location>
</feature>
<dbReference type="PANTHER" id="PTHR14382">
    <property type="entry name" value="MDM2-BINDING PROTEIN"/>
    <property type="match status" value="1"/>
</dbReference>
<evidence type="ECO:0000256" key="1">
    <source>
        <dbReference type="SAM" id="MobiDB-lite"/>
    </source>
</evidence>
<feature type="compositionally biased region" description="Basic residues" evidence="1">
    <location>
        <begin position="351"/>
        <end position="373"/>
    </location>
</feature>